<evidence type="ECO:0000313" key="12">
    <source>
        <dbReference type="WBParaSite" id="Hba_09519"/>
    </source>
</evidence>
<dbReference type="InterPro" id="IPR050866">
    <property type="entry name" value="CNG_cation_channel"/>
</dbReference>
<keyword evidence="5" id="KW-0406">Ion transport</keyword>
<dbReference type="PROSITE" id="PS50042">
    <property type="entry name" value="CNMP_BINDING_3"/>
    <property type="match status" value="1"/>
</dbReference>
<dbReference type="GO" id="GO:0044877">
    <property type="term" value="F:protein-containing complex binding"/>
    <property type="evidence" value="ECO:0007669"/>
    <property type="project" value="TreeGrafter"/>
</dbReference>
<evidence type="ECO:0000256" key="4">
    <source>
        <dbReference type="ARBA" id="ARBA00022989"/>
    </source>
</evidence>
<dbReference type="InterPro" id="IPR018490">
    <property type="entry name" value="cNMP-bd_dom_sf"/>
</dbReference>
<dbReference type="WBParaSite" id="Hba_09519">
    <property type="protein sequence ID" value="Hba_09519"/>
    <property type="gene ID" value="Hba_09519"/>
</dbReference>
<feature type="transmembrane region" description="Helical" evidence="9">
    <location>
        <begin position="72"/>
        <end position="90"/>
    </location>
</feature>
<evidence type="ECO:0000256" key="7">
    <source>
        <dbReference type="ARBA" id="ARBA00023286"/>
    </source>
</evidence>
<proteinExistence type="predicted"/>
<dbReference type="Gene3D" id="2.60.120.10">
    <property type="entry name" value="Jelly Rolls"/>
    <property type="match status" value="1"/>
</dbReference>
<dbReference type="Proteomes" id="UP000095283">
    <property type="component" value="Unplaced"/>
</dbReference>
<evidence type="ECO:0000256" key="6">
    <source>
        <dbReference type="ARBA" id="ARBA00023136"/>
    </source>
</evidence>
<dbReference type="SUPFAM" id="SSF81324">
    <property type="entry name" value="Voltage-gated potassium channels"/>
    <property type="match status" value="1"/>
</dbReference>
<dbReference type="PROSITE" id="PS00888">
    <property type="entry name" value="CNMP_BINDING_1"/>
    <property type="match status" value="1"/>
</dbReference>
<dbReference type="GO" id="GO:0005886">
    <property type="term" value="C:plasma membrane"/>
    <property type="evidence" value="ECO:0007669"/>
    <property type="project" value="TreeGrafter"/>
</dbReference>
<dbReference type="GO" id="GO:0030553">
    <property type="term" value="F:cGMP binding"/>
    <property type="evidence" value="ECO:0007669"/>
    <property type="project" value="TreeGrafter"/>
</dbReference>
<keyword evidence="2" id="KW-0813">Transport</keyword>
<keyword evidence="3 9" id="KW-0812">Transmembrane</keyword>
<comment type="subcellular location">
    <subcellularLocation>
        <location evidence="1">Membrane</location>
        <topology evidence="1">Multi-pass membrane protein</topology>
    </subcellularLocation>
</comment>
<feature type="domain" description="Cyclic nucleotide-binding" evidence="10">
    <location>
        <begin position="146"/>
        <end position="226"/>
    </location>
</feature>
<dbReference type="PANTHER" id="PTHR45638:SF5">
    <property type="entry name" value="CYCLIC NUCLEOTIDE-BINDING DOMAIN-CONTAINING PROTEIN"/>
    <property type="match status" value="1"/>
</dbReference>
<dbReference type="SUPFAM" id="SSF51206">
    <property type="entry name" value="cAMP-binding domain-like"/>
    <property type="match status" value="1"/>
</dbReference>
<evidence type="ECO:0000313" key="11">
    <source>
        <dbReference type="Proteomes" id="UP000095283"/>
    </source>
</evidence>
<dbReference type="InterPro" id="IPR014710">
    <property type="entry name" value="RmlC-like_jellyroll"/>
</dbReference>
<feature type="transmembrane region" description="Helical" evidence="9">
    <location>
        <begin position="110"/>
        <end position="129"/>
    </location>
</feature>
<evidence type="ECO:0000256" key="9">
    <source>
        <dbReference type="SAM" id="Phobius"/>
    </source>
</evidence>
<dbReference type="PANTHER" id="PTHR45638">
    <property type="entry name" value="CYCLIC NUCLEOTIDE-GATED CATION CHANNEL SUBUNIT A"/>
    <property type="match status" value="1"/>
</dbReference>
<dbReference type="InterPro" id="IPR018488">
    <property type="entry name" value="cNMP-bd_CS"/>
</dbReference>
<keyword evidence="4 9" id="KW-1133">Transmembrane helix</keyword>
<reference evidence="12" key="1">
    <citation type="submission" date="2016-11" db="UniProtKB">
        <authorList>
            <consortium name="WormBaseParasite"/>
        </authorList>
    </citation>
    <scope>IDENTIFICATION</scope>
</reference>
<evidence type="ECO:0000256" key="8">
    <source>
        <dbReference type="ARBA" id="ARBA00023303"/>
    </source>
</evidence>
<protein>
    <submittedName>
        <fullName evidence="12">Cyclic nucleotide-binding domain-containing protein</fullName>
    </submittedName>
</protein>
<sequence length="246" mass="28770">MTSFMKRIKQFFSINQFIKVDMIKVSRQLAFSKFTKQYGLSFYWSALTLVTLGEQPWPNYTFQNSFEIGDTLLGLVIFAVIVGDVGNMVSTMNLKKSEFEEVLDGCKSYMVYRFAFQYMGSLLAYPLHFKQIFSNKFYSLVKSNICLKECELNLLYELILKLELRMYSPMDYVCKKGEVGTEMYIVKTGFVEVVSEDGNKVYFVWKFLYKNSFSHIFLIFQLDPSAPVGEHLQLISIERKIRVPFF</sequence>
<dbReference type="InterPro" id="IPR000595">
    <property type="entry name" value="cNMP-bd_dom"/>
</dbReference>
<keyword evidence="11" id="KW-1185">Reference proteome</keyword>
<organism evidence="11 12">
    <name type="scientific">Heterorhabditis bacteriophora</name>
    <name type="common">Entomopathogenic nematode worm</name>
    <dbReference type="NCBI Taxonomy" id="37862"/>
    <lineage>
        <taxon>Eukaryota</taxon>
        <taxon>Metazoa</taxon>
        <taxon>Ecdysozoa</taxon>
        <taxon>Nematoda</taxon>
        <taxon>Chromadorea</taxon>
        <taxon>Rhabditida</taxon>
        <taxon>Rhabditina</taxon>
        <taxon>Rhabditomorpha</taxon>
        <taxon>Strongyloidea</taxon>
        <taxon>Heterorhabditidae</taxon>
        <taxon>Heterorhabditis</taxon>
    </lineage>
</organism>
<dbReference type="GO" id="GO:0005222">
    <property type="term" value="F:intracellularly cAMP-activated cation channel activity"/>
    <property type="evidence" value="ECO:0007669"/>
    <property type="project" value="TreeGrafter"/>
</dbReference>
<dbReference type="AlphaFoldDB" id="A0A1I7WWF9"/>
<evidence type="ECO:0000256" key="3">
    <source>
        <dbReference type="ARBA" id="ARBA00022692"/>
    </source>
</evidence>
<dbReference type="GO" id="GO:0005223">
    <property type="term" value="F:intracellularly cGMP-activated cation channel activity"/>
    <property type="evidence" value="ECO:0007669"/>
    <property type="project" value="TreeGrafter"/>
</dbReference>
<evidence type="ECO:0000259" key="10">
    <source>
        <dbReference type="PROSITE" id="PS50042"/>
    </source>
</evidence>
<accession>A0A1I7WWF9</accession>
<keyword evidence="6 9" id="KW-0472">Membrane</keyword>
<keyword evidence="8" id="KW-0407">Ion channel</keyword>
<evidence type="ECO:0000256" key="5">
    <source>
        <dbReference type="ARBA" id="ARBA00023065"/>
    </source>
</evidence>
<dbReference type="GO" id="GO:0017071">
    <property type="term" value="C:intracellular cyclic nucleotide activated cation channel complex"/>
    <property type="evidence" value="ECO:0007669"/>
    <property type="project" value="TreeGrafter"/>
</dbReference>
<keyword evidence="7" id="KW-1071">Ligand-gated ion channel</keyword>
<dbReference type="CDD" id="cd00038">
    <property type="entry name" value="CAP_ED"/>
    <property type="match status" value="1"/>
</dbReference>
<name>A0A1I7WWF9_HETBA</name>
<evidence type="ECO:0000256" key="1">
    <source>
        <dbReference type="ARBA" id="ARBA00004141"/>
    </source>
</evidence>
<evidence type="ECO:0000256" key="2">
    <source>
        <dbReference type="ARBA" id="ARBA00022448"/>
    </source>
</evidence>